<keyword evidence="13" id="KW-1185">Reference proteome</keyword>
<keyword evidence="4 10" id="KW-0694">RNA-binding</keyword>
<feature type="region of interest" description="Disordered" evidence="11">
    <location>
        <begin position="46"/>
        <end position="74"/>
    </location>
</feature>
<dbReference type="SUPFAM" id="SSF52166">
    <property type="entry name" value="Ribosomal protein L4"/>
    <property type="match status" value="1"/>
</dbReference>
<dbReference type="InterPro" id="IPR002136">
    <property type="entry name" value="Ribosomal_uL4"/>
</dbReference>
<dbReference type="NCBIfam" id="TIGR03953">
    <property type="entry name" value="rplD_bact"/>
    <property type="match status" value="1"/>
</dbReference>
<dbReference type="PANTHER" id="PTHR10746:SF6">
    <property type="entry name" value="LARGE RIBOSOMAL SUBUNIT PROTEIN UL4M"/>
    <property type="match status" value="1"/>
</dbReference>
<accession>A0A916QE60</accession>
<name>A0A916QE60_9BACL</name>
<reference evidence="12" key="2">
    <citation type="journal article" date="2021" name="Data Brief">
        <title>Draft genome sequence data of the facultative, thermophilic, xylanolytic bacterium Paenibacillus sp. strain DA-C8.</title>
        <authorList>
            <person name="Chhe C."/>
            <person name="Uke A."/>
            <person name="Baramee S."/>
            <person name="Ungkulpasvich U."/>
            <person name="Tachaapaikoon C."/>
            <person name="Pason P."/>
            <person name="Waeonukul R."/>
            <person name="Ratanakhanokchai K."/>
            <person name="Kosugi A."/>
        </authorList>
    </citation>
    <scope>NUCLEOTIDE SEQUENCE</scope>
    <source>
        <strain evidence="12">DA-C8</strain>
    </source>
</reference>
<dbReference type="PANTHER" id="PTHR10746">
    <property type="entry name" value="50S RIBOSOMAL PROTEIN L4"/>
    <property type="match status" value="1"/>
</dbReference>
<dbReference type="GO" id="GO:0003735">
    <property type="term" value="F:structural constituent of ribosome"/>
    <property type="evidence" value="ECO:0007669"/>
    <property type="project" value="InterPro"/>
</dbReference>
<evidence type="ECO:0000256" key="11">
    <source>
        <dbReference type="SAM" id="MobiDB-lite"/>
    </source>
</evidence>
<protein>
    <recommendedName>
        <fullName evidence="7 10">Large ribosomal subunit protein uL4</fullName>
    </recommendedName>
</protein>
<dbReference type="InterPro" id="IPR023574">
    <property type="entry name" value="Ribosomal_uL4_dom_sf"/>
</dbReference>
<comment type="function">
    <text evidence="9 10">One of the primary rRNA binding proteins, this protein initially binds near the 5'-end of the 23S rRNA. It is important during the early stages of 50S assembly. It makes multiple contacts with different domains of the 23S rRNA in the assembled 50S subunit and ribosome.</text>
</comment>
<dbReference type="InterPro" id="IPR013005">
    <property type="entry name" value="Ribosomal_uL4-like"/>
</dbReference>
<dbReference type="RefSeq" id="WP_200967071.1">
    <property type="nucleotide sequence ID" value="NZ_BMAQ01000029.1"/>
</dbReference>
<dbReference type="HAMAP" id="MF_01328_B">
    <property type="entry name" value="Ribosomal_uL4_B"/>
    <property type="match status" value="1"/>
</dbReference>
<evidence type="ECO:0000256" key="5">
    <source>
        <dbReference type="ARBA" id="ARBA00022980"/>
    </source>
</evidence>
<evidence type="ECO:0000256" key="6">
    <source>
        <dbReference type="ARBA" id="ARBA00023274"/>
    </source>
</evidence>
<evidence type="ECO:0000256" key="1">
    <source>
        <dbReference type="ARBA" id="ARBA00010528"/>
    </source>
</evidence>
<comment type="caution">
    <text evidence="12">The sequence shown here is derived from an EMBL/GenBank/DDBJ whole genome shotgun (WGS) entry which is preliminary data.</text>
</comment>
<proteinExistence type="inferred from homology"/>
<dbReference type="GO" id="GO:0006412">
    <property type="term" value="P:translation"/>
    <property type="evidence" value="ECO:0007669"/>
    <property type="project" value="UniProtKB-UniRule"/>
</dbReference>
<comment type="function">
    <text evidence="8 10">Forms part of the polypeptide exit tunnel.</text>
</comment>
<comment type="subunit">
    <text evidence="2 10">Part of the 50S ribosomal subunit.</text>
</comment>
<dbReference type="GO" id="GO:0019843">
    <property type="term" value="F:rRNA binding"/>
    <property type="evidence" value="ECO:0007669"/>
    <property type="project" value="UniProtKB-UniRule"/>
</dbReference>
<keyword evidence="6 10" id="KW-0687">Ribonucleoprotein</keyword>
<dbReference type="Gene3D" id="3.40.1370.10">
    <property type="match status" value="1"/>
</dbReference>
<keyword evidence="3 10" id="KW-0699">rRNA-binding</keyword>
<organism evidence="12 13">
    <name type="scientific">Insulibacter thermoxylanivorax</name>
    <dbReference type="NCBI Taxonomy" id="2749268"/>
    <lineage>
        <taxon>Bacteria</taxon>
        <taxon>Bacillati</taxon>
        <taxon>Bacillota</taxon>
        <taxon>Bacilli</taxon>
        <taxon>Bacillales</taxon>
        <taxon>Paenibacillaceae</taxon>
        <taxon>Insulibacter</taxon>
    </lineage>
</organism>
<keyword evidence="5 10" id="KW-0689">Ribosomal protein</keyword>
<evidence type="ECO:0000256" key="10">
    <source>
        <dbReference type="HAMAP-Rule" id="MF_01328"/>
    </source>
</evidence>
<comment type="similarity">
    <text evidence="1 10">Belongs to the universal ribosomal protein uL4 family.</text>
</comment>
<evidence type="ECO:0000256" key="9">
    <source>
        <dbReference type="ARBA" id="ARBA00055590"/>
    </source>
</evidence>
<evidence type="ECO:0000256" key="3">
    <source>
        <dbReference type="ARBA" id="ARBA00022730"/>
    </source>
</evidence>
<evidence type="ECO:0000313" key="12">
    <source>
        <dbReference type="EMBL" id="GFR38850.1"/>
    </source>
</evidence>
<dbReference type="Pfam" id="PF00573">
    <property type="entry name" value="Ribosomal_L4"/>
    <property type="match status" value="1"/>
</dbReference>
<evidence type="ECO:0000313" key="13">
    <source>
        <dbReference type="Proteomes" id="UP000654993"/>
    </source>
</evidence>
<dbReference type="GO" id="GO:0005840">
    <property type="term" value="C:ribosome"/>
    <property type="evidence" value="ECO:0007669"/>
    <property type="project" value="UniProtKB-KW"/>
</dbReference>
<dbReference type="FunFam" id="3.40.1370.10:FF:000003">
    <property type="entry name" value="50S ribosomal protein L4"/>
    <property type="match status" value="1"/>
</dbReference>
<dbReference type="Proteomes" id="UP000654993">
    <property type="component" value="Unassembled WGS sequence"/>
</dbReference>
<dbReference type="AlphaFoldDB" id="A0A916QE60"/>
<evidence type="ECO:0000256" key="8">
    <source>
        <dbReference type="ARBA" id="ARBA00053102"/>
    </source>
</evidence>
<evidence type="ECO:0000256" key="4">
    <source>
        <dbReference type="ARBA" id="ARBA00022884"/>
    </source>
</evidence>
<evidence type="ECO:0000256" key="7">
    <source>
        <dbReference type="ARBA" id="ARBA00035244"/>
    </source>
</evidence>
<evidence type="ECO:0000256" key="2">
    <source>
        <dbReference type="ARBA" id="ARBA00011838"/>
    </source>
</evidence>
<feature type="compositionally biased region" description="Basic residues" evidence="11">
    <location>
        <begin position="60"/>
        <end position="74"/>
    </location>
</feature>
<gene>
    <name evidence="10 12" type="primary">rplD</name>
    <name evidence="12" type="ORF">PRECH8_21460</name>
</gene>
<dbReference type="EMBL" id="BMAQ01000029">
    <property type="protein sequence ID" value="GFR38850.1"/>
    <property type="molecule type" value="Genomic_DNA"/>
</dbReference>
<reference evidence="12" key="1">
    <citation type="submission" date="2020-08" db="EMBL/GenBank/DDBJ databases">
        <authorList>
            <person name="Uke A."/>
            <person name="Chhe C."/>
            <person name="Baramee S."/>
            <person name="Kosugi A."/>
        </authorList>
    </citation>
    <scope>NUCLEOTIDE SEQUENCE</scope>
    <source>
        <strain evidence="12">DA-C8</strain>
    </source>
</reference>
<sequence>MPKVALYNVSGEQIGEIELSDAVFGIEPNRYVLFDAVQMQRASQRLGTHKVKGRSEVRGGGRKPWRQKGTGRARHGSIRAPQWVGGGTVFGPTPRSYKYKLPKKVRRLAIKSALSSKVIDNEIIVLDQLSLEKPKTKDFIAILNNLKVDSKALVVSAGFEDNILLSSRNIPGVKYVTAEGINVLDVLAHDKLIITKDAVQKVEEVLA</sequence>
<dbReference type="GO" id="GO:1990904">
    <property type="term" value="C:ribonucleoprotein complex"/>
    <property type="evidence" value="ECO:0007669"/>
    <property type="project" value="UniProtKB-KW"/>
</dbReference>